<reference evidence="7" key="1">
    <citation type="submission" date="2020-06" db="EMBL/GenBank/DDBJ databases">
        <title>Unique genomic features of the anaerobic methanotrophic archaea.</title>
        <authorList>
            <person name="Chadwick G.L."/>
            <person name="Skennerton C.T."/>
            <person name="Laso-Perez R."/>
            <person name="Leu A.O."/>
            <person name="Speth D.R."/>
            <person name="Yu H."/>
            <person name="Morgan-Lang C."/>
            <person name="Hatzenpichler R."/>
            <person name="Goudeau D."/>
            <person name="Malmstrom R."/>
            <person name="Brazelton W.J."/>
            <person name="Woyke T."/>
            <person name="Hallam S.J."/>
            <person name="Tyson G.W."/>
            <person name="Wegener G."/>
            <person name="Boetius A."/>
            <person name="Orphan V."/>
        </authorList>
    </citation>
    <scope>NUCLEOTIDE SEQUENCE</scope>
</reference>
<organism evidence="7">
    <name type="scientific">Candidatus Methanophagaceae archaeon ANME-1 ERB6</name>
    <dbReference type="NCBI Taxonomy" id="2759912"/>
    <lineage>
        <taxon>Archaea</taxon>
        <taxon>Methanobacteriati</taxon>
        <taxon>Methanobacteriota</taxon>
        <taxon>Stenosarchaea group</taxon>
        <taxon>Methanomicrobia</taxon>
        <taxon>Candidatus Methanophagales</taxon>
        <taxon>Candidatus Methanophagaceae</taxon>
    </lineage>
</organism>
<dbReference type="EMBL" id="MT631512">
    <property type="protein sequence ID" value="QNO52486.1"/>
    <property type="molecule type" value="Genomic_DNA"/>
</dbReference>
<dbReference type="Pfam" id="PF04893">
    <property type="entry name" value="Yip1"/>
    <property type="match status" value="1"/>
</dbReference>
<evidence type="ECO:0000313" key="7">
    <source>
        <dbReference type="EMBL" id="QNO52486.1"/>
    </source>
</evidence>
<dbReference type="GO" id="GO:0016020">
    <property type="term" value="C:membrane"/>
    <property type="evidence" value="ECO:0007669"/>
    <property type="project" value="UniProtKB-SubCell"/>
</dbReference>
<gene>
    <name evidence="7" type="ORF">CGEPLDJD_00006</name>
</gene>
<proteinExistence type="predicted"/>
<dbReference type="InterPro" id="IPR006977">
    <property type="entry name" value="Yip1_dom"/>
</dbReference>
<evidence type="ECO:0000256" key="1">
    <source>
        <dbReference type="ARBA" id="ARBA00004141"/>
    </source>
</evidence>
<comment type="subcellular location">
    <subcellularLocation>
        <location evidence="1">Membrane</location>
        <topology evidence="1">Multi-pass membrane protein</topology>
    </subcellularLocation>
</comment>
<evidence type="ECO:0000256" key="3">
    <source>
        <dbReference type="ARBA" id="ARBA00022989"/>
    </source>
</evidence>
<feature type="transmembrane region" description="Helical" evidence="5">
    <location>
        <begin position="113"/>
        <end position="136"/>
    </location>
</feature>
<feature type="transmembrane region" description="Helical" evidence="5">
    <location>
        <begin position="41"/>
        <end position="60"/>
    </location>
</feature>
<evidence type="ECO:0000256" key="5">
    <source>
        <dbReference type="SAM" id="Phobius"/>
    </source>
</evidence>
<accession>A0A7G9YWV2</accession>
<evidence type="ECO:0000256" key="2">
    <source>
        <dbReference type="ARBA" id="ARBA00022692"/>
    </source>
</evidence>
<keyword evidence="4 5" id="KW-0472">Membrane</keyword>
<evidence type="ECO:0000259" key="6">
    <source>
        <dbReference type="Pfam" id="PF04893"/>
    </source>
</evidence>
<keyword evidence="2 5" id="KW-0812">Transmembrane</keyword>
<feature type="domain" description="Yip1" evidence="6">
    <location>
        <begin position="19"/>
        <end position="172"/>
    </location>
</feature>
<evidence type="ECO:0000256" key="4">
    <source>
        <dbReference type="ARBA" id="ARBA00023136"/>
    </source>
</evidence>
<dbReference type="AlphaFoldDB" id="A0A7G9YWV2"/>
<keyword evidence="3 5" id="KW-1133">Transmembrane helix</keyword>
<feature type="transmembrane region" description="Helical" evidence="5">
    <location>
        <begin position="157"/>
        <end position="180"/>
    </location>
</feature>
<sequence length="199" mass="22383">MGSFLSFGNEKELFKNLIDFVKSPSQFFEKNRETEESLLDFMTFIIRLSAIIEFLIGLILEKELLIFLIIGLVLTILLARIGAIIGLWIGSAILNFFVKILFKKSDPLAAKRIVAYTAVTSLISAIPISPSFVIFLSIILETIGISKQYKLSLFKSFVISIAPIIIIFILIIGGIIYLIFSGTAGLQEIFEMFEERIFE</sequence>
<feature type="transmembrane region" description="Helical" evidence="5">
    <location>
        <begin position="67"/>
        <end position="93"/>
    </location>
</feature>
<name>A0A7G9YWV2_9EURY</name>
<protein>
    <recommendedName>
        <fullName evidence="6">Yip1 domain-containing protein</fullName>
    </recommendedName>
</protein>